<feature type="compositionally biased region" description="Low complexity" evidence="1">
    <location>
        <begin position="93"/>
        <end position="136"/>
    </location>
</feature>
<dbReference type="EMBL" id="LR899011">
    <property type="protein sequence ID" value="CAD7083650.1"/>
    <property type="molecule type" value="Genomic_DNA"/>
</dbReference>
<reference evidence="2 3" key="1">
    <citation type="submission" date="2020-11" db="EMBL/GenBank/DDBJ databases">
        <authorList>
            <person name="Wallbank WR R."/>
            <person name="Pardo Diaz C."/>
            <person name="Kozak K."/>
            <person name="Martin S."/>
            <person name="Jiggins C."/>
            <person name="Moest M."/>
            <person name="Warren A I."/>
            <person name="Generalovic N T."/>
            <person name="Byers J.R.P. K."/>
            <person name="Montejo-Kovacevich G."/>
            <person name="Yen C E."/>
        </authorList>
    </citation>
    <scope>NUCLEOTIDE SEQUENCE [LARGE SCALE GENOMIC DNA]</scope>
</reference>
<feature type="compositionally biased region" description="Polar residues" evidence="1">
    <location>
        <begin position="77"/>
        <end position="92"/>
    </location>
</feature>
<dbReference type="OrthoDB" id="6159439at2759"/>
<dbReference type="Proteomes" id="UP000594454">
    <property type="component" value="Chromosome 3"/>
</dbReference>
<sequence length="204" mass="22586">MRRTQRPDILLHLGLCSSEVGNENYFGGAYKVGSTIIFPKLFNRGHGNFSSVAYDAAIVHQQQQQQQQTGQGGHSPPTIQQQQQTASNHVVPQQQTNGQTTTNSVQQQQNTVASAQTQIVAPSTASESPASVSSQPTEMSLIAGPLHIPAKRPGFDTDPSVIRHPHPWGYDTGFESQYHPHSQYYLERDRKPVYYGYPEAQFPQ</sequence>
<feature type="non-terminal residue" evidence="2">
    <location>
        <position position="1"/>
    </location>
</feature>
<gene>
    <name evidence="2" type="ORF">HERILL_LOCUS6594</name>
</gene>
<dbReference type="InParanoid" id="A0A7R8UMY2"/>
<evidence type="ECO:0000256" key="1">
    <source>
        <dbReference type="SAM" id="MobiDB-lite"/>
    </source>
</evidence>
<keyword evidence="3" id="KW-1185">Reference proteome</keyword>
<organism evidence="2 3">
    <name type="scientific">Hermetia illucens</name>
    <name type="common">Black soldier fly</name>
    <dbReference type="NCBI Taxonomy" id="343691"/>
    <lineage>
        <taxon>Eukaryota</taxon>
        <taxon>Metazoa</taxon>
        <taxon>Ecdysozoa</taxon>
        <taxon>Arthropoda</taxon>
        <taxon>Hexapoda</taxon>
        <taxon>Insecta</taxon>
        <taxon>Pterygota</taxon>
        <taxon>Neoptera</taxon>
        <taxon>Endopterygota</taxon>
        <taxon>Diptera</taxon>
        <taxon>Brachycera</taxon>
        <taxon>Stratiomyomorpha</taxon>
        <taxon>Stratiomyidae</taxon>
        <taxon>Hermetiinae</taxon>
        <taxon>Hermetia</taxon>
    </lineage>
</organism>
<protein>
    <submittedName>
        <fullName evidence="2">Uncharacterized protein</fullName>
    </submittedName>
</protein>
<feature type="region of interest" description="Disordered" evidence="1">
    <location>
        <begin position="63"/>
        <end position="137"/>
    </location>
</feature>
<name>A0A7R8UMY2_HERIL</name>
<accession>A0A7R8UMY2</accession>
<evidence type="ECO:0000313" key="2">
    <source>
        <dbReference type="EMBL" id="CAD7083650.1"/>
    </source>
</evidence>
<proteinExistence type="predicted"/>
<evidence type="ECO:0000313" key="3">
    <source>
        <dbReference type="Proteomes" id="UP000594454"/>
    </source>
</evidence>
<dbReference type="AlphaFoldDB" id="A0A7R8UMY2"/>